<protein>
    <submittedName>
        <fullName evidence="2">Uncharacterized protein</fullName>
    </submittedName>
</protein>
<feature type="compositionally biased region" description="Gly residues" evidence="1">
    <location>
        <begin position="209"/>
        <end position="218"/>
    </location>
</feature>
<accession>A0A5J5C3I9</accession>
<organism evidence="2 3">
    <name type="scientific">Nyssa sinensis</name>
    <dbReference type="NCBI Taxonomy" id="561372"/>
    <lineage>
        <taxon>Eukaryota</taxon>
        <taxon>Viridiplantae</taxon>
        <taxon>Streptophyta</taxon>
        <taxon>Embryophyta</taxon>
        <taxon>Tracheophyta</taxon>
        <taxon>Spermatophyta</taxon>
        <taxon>Magnoliopsida</taxon>
        <taxon>eudicotyledons</taxon>
        <taxon>Gunneridae</taxon>
        <taxon>Pentapetalae</taxon>
        <taxon>asterids</taxon>
        <taxon>Cornales</taxon>
        <taxon>Nyssaceae</taxon>
        <taxon>Nyssa</taxon>
    </lineage>
</organism>
<name>A0A5J5C3I9_9ASTE</name>
<feature type="region of interest" description="Disordered" evidence="1">
    <location>
        <begin position="198"/>
        <end position="218"/>
    </location>
</feature>
<keyword evidence="3" id="KW-1185">Reference proteome</keyword>
<reference evidence="2 3" key="1">
    <citation type="submission" date="2019-09" db="EMBL/GenBank/DDBJ databases">
        <title>A chromosome-level genome assembly of the Chinese tupelo Nyssa sinensis.</title>
        <authorList>
            <person name="Yang X."/>
            <person name="Kang M."/>
            <person name="Yang Y."/>
            <person name="Xiong H."/>
            <person name="Wang M."/>
            <person name="Zhang Z."/>
            <person name="Wang Z."/>
            <person name="Wu H."/>
            <person name="Ma T."/>
            <person name="Liu J."/>
            <person name="Xi Z."/>
        </authorList>
    </citation>
    <scope>NUCLEOTIDE SEQUENCE [LARGE SCALE GENOMIC DNA]</scope>
    <source>
        <strain evidence="2">J267</strain>
        <tissue evidence="2">Leaf</tissue>
    </source>
</reference>
<dbReference type="EMBL" id="CM018031">
    <property type="protein sequence ID" value="KAA8548690.1"/>
    <property type="molecule type" value="Genomic_DNA"/>
</dbReference>
<feature type="region of interest" description="Disordered" evidence="1">
    <location>
        <begin position="1"/>
        <end position="20"/>
    </location>
</feature>
<evidence type="ECO:0000256" key="1">
    <source>
        <dbReference type="SAM" id="MobiDB-lite"/>
    </source>
</evidence>
<dbReference type="AlphaFoldDB" id="A0A5J5C3I9"/>
<dbReference type="Proteomes" id="UP000325577">
    <property type="component" value="Linkage Group LG0"/>
</dbReference>
<evidence type="ECO:0000313" key="2">
    <source>
        <dbReference type="EMBL" id="KAA8548690.1"/>
    </source>
</evidence>
<sequence>MLSKRGGFPKKESDLVNGRPPFGGIESQSFHRQIRALVQLQPSLPKDTALRGLLHMQGVQALRSANSPFSYIILLNSSFQYKQSSSYNTPPSIEKRGHDDTGYDLLSPYWKLVVYMDPGNPSASSARMLPFYPNQNSSEGKLFSGGFIFSGSVEDDKKQGHRPLNRTQIREMMAIPSFMPSSLDTSGTTSLREIIRPREMKGNVLGSSKKGGLGPWSQ</sequence>
<evidence type="ECO:0000313" key="3">
    <source>
        <dbReference type="Proteomes" id="UP000325577"/>
    </source>
</evidence>
<gene>
    <name evidence="2" type="ORF">F0562_000374</name>
</gene>
<proteinExistence type="predicted"/>